<feature type="non-terminal residue" evidence="1">
    <location>
        <position position="1"/>
    </location>
</feature>
<dbReference type="EMBL" id="MU129084">
    <property type="protein sequence ID" value="KAF9507302.1"/>
    <property type="molecule type" value="Genomic_DNA"/>
</dbReference>
<dbReference type="OrthoDB" id="3232986at2759"/>
<dbReference type="Proteomes" id="UP000886523">
    <property type="component" value="Unassembled WGS sequence"/>
</dbReference>
<accession>A0A9P6AKL6</accession>
<name>A0A9P6AKL6_9AGAM</name>
<reference evidence="1" key="1">
    <citation type="journal article" date="2020" name="Nat. Commun.">
        <title>Large-scale genome sequencing of mycorrhizal fungi provides insights into the early evolution of symbiotic traits.</title>
        <authorList>
            <person name="Miyauchi S."/>
            <person name="Kiss E."/>
            <person name="Kuo A."/>
            <person name="Drula E."/>
            <person name="Kohler A."/>
            <person name="Sanchez-Garcia M."/>
            <person name="Morin E."/>
            <person name="Andreopoulos B."/>
            <person name="Barry K.W."/>
            <person name="Bonito G."/>
            <person name="Buee M."/>
            <person name="Carver A."/>
            <person name="Chen C."/>
            <person name="Cichocki N."/>
            <person name="Clum A."/>
            <person name="Culley D."/>
            <person name="Crous P.W."/>
            <person name="Fauchery L."/>
            <person name="Girlanda M."/>
            <person name="Hayes R.D."/>
            <person name="Keri Z."/>
            <person name="LaButti K."/>
            <person name="Lipzen A."/>
            <person name="Lombard V."/>
            <person name="Magnuson J."/>
            <person name="Maillard F."/>
            <person name="Murat C."/>
            <person name="Nolan M."/>
            <person name="Ohm R.A."/>
            <person name="Pangilinan J."/>
            <person name="Pereira M.F."/>
            <person name="Perotto S."/>
            <person name="Peter M."/>
            <person name="Pfister S."/>
            <person name="Riley R."/>
            <person name="Sitrit Y."/>
            <person name="Stielow J.B."/>
            <person name="Szollosi G."/>
            <person name="Zifcakova L."/>
            <person name="Stursova M."/>
            <person name="Spatafora J.W."/>
            <person name="Tedersoo L."/>
            <person name="Vaario L.M."/>
            <person name="Yamada A."/>
            <person name="Yan M."/>
            <person name="Wang P."/>
            <person name="Xu J."/>
            <person name="Bruns T."/>
            <person name="Baldrian P."/>
            <person name="Vilgalys R."/>
            <person name="Dunand C."/>
            <person name="Henrissat B."/>
            <person name="Grigoriev I.V."/>
            <person name="Hibbett D."/>
            <person name="Nagy L.G."/>
            <person name="Martin F.M."/>
        </authorList>
    </citation>
    <scope>NUCLEOTIDE SEQUENCE</scope>
    <source>
        <strain evidence="1">UP504</strain>
    </source>
</reference>
<comment type="caution">
    <text evidence="1">The sequence shown here is derived from an EMBL/GenBank/DDBJ whole genome shotgun (WGS) entry which is preliminary data.</text>
</comment>
<evidence type="ECO:0000313" key="2">
    <source>
        <dbReference type="Proteomes" id="UP000886523"/>
    </source>
</evidence>
<dbReference type="InterPro" id="IPR041078">
    <property type="entry name" value="Plavaka"/>
</dbReference>
<evidence type="ECO:0000313" key="1">
    <source>
        <dbReference type="EMBL" id="KAF9507302.1"/>
    </source>
</evidence>
<sequence length="171" mass="19196">CMLHKIVGPDGYVRNTVPILMGWIADLKEQLVIAGVMQYACPVSMATHADLGKQVRCEMHTGKSTLNALALIWVKYPSVTTWEFVCKVKKLGMGLSGCIEHPFWEDLGMDPCNFICQDLLHGCHKFFWDHPVKWLAFVIGTKELDNRYIAQPKGSFCHFSHGISKLSQVSG</sequence>
<dbReference type="AlphaFoldDB" id="A0A9P6AKL6"/>
<protein>
    <submittedName>
        <fullName evidence="1">Uncharacterized protein</fullName>
    </submittedName>
</protein>
<gene>
    <name evidence="1" type="ORF">BS47DRAFT_1304145</name>
</gene>
<proteinExistence type="predicted"/>
<organism evidence="1 2">
    <name type="scientific">Hydnum rufescens UP504</name>
    <dbReference type="NCBI Taxonomy" id="1448309"/>
    <lineage>
        <taxon>Eukaryota</taxon>
        <taxon>Fungi</taxon>
        <taxon>Dikarya</taxon>
        <taxon>Basidiomycota</taxon>
        <taxon>Agaricomycotina</taxon>
        <taxon>Agaricomycetes</taxon>
        <taxon>Cantharellales</taxon>
        <taxon>Hydnaceae</taxon>
        <taxon>Hydnum</taxon>
    </lineage>
</organism>
<dbReference type="Pfam" id="PF18759">
    <property type="entry name" value="Plavaka"/>
    <property type="match status" value="1"/>
</dbReference>
<keyword evidence="2" id="KW-1185">Reference proteome</keyword>